<dbReference type="Pfam" id="PF13424">
    <property type="entry name" value="TPR_12"/>
    <property type="match status" value="1"/>
</dbReference>
<accession>T1KN87</accession>
<evidence type="ECO:0000313" key="4">
    <source>
        <dbReference type="Proteomes" id="UP000015104"/>
    </source>
</evidence>
<dbReference type="GO" id="GO:0097730">
    <property type="term" value="C:non-motile cilium"/>
    <property type="evidence" value="ECO:0007669"/>
    <property type="project" value="TreeGrafter"/>
</dbReference>
<dbReference type="GO" id="GO:1905515">
    <property type="term" value="P:non-motile cilium assembly"/>
    <property type="evidence" value="ECO:0007669"/>
    <property type="project" value="InterPro"/>
</dbReference>
<dbReference type="SMART" id="SM00028">
    <property type="entry name" value="TPR"/>
    <property type="match status" value="7"/>
</dbReference>
<dbReference type="STRING" id="32264.T1KN87"/>
<keyword evidence="4" id="KW-1185">Reference proteome</keyword>
<feature type="repeat" description="TPR" evidence="1">
    <location>
        <begin position="393"/>
        <end position="426"/>
    </location>
</feature>
<reference evidence="4" key="1">
    <citation type="submission" date="2011-08" db="EMBL/GenBank/DDBJ databases">
        <authorList>
            <person name="Rombauts S."/>
        </authorList>
    </citation>
    <scope>NUCLEOTIDE SEQUENCE</scope>
    <source>
        <strain evidence="4">London</strain>
    </source>
</reference>
<dbReference type="PROSITE" id="PS50005">
    <property type="entry name" value="TPR"/>
    <property type="match status" value="1"/>
</dbReference>
<dbReference type="InterPro" id="IPR019734">
    <property type="entry name" value="TPR_rpt"/>
</dbReference>
<dbReference type="Proteomes" id="UP000015104">
    <property type="component" value="Unassembled WGS sequence"/>
</dbReference>
<dbReference type="eggNOG" id="KOG1129">
    <property type="taxonomic scope" value="Eukaryota"/>
</dbReference>
<dbReference type="HOGENOM" id="CLU_025029_0_0_1"/>
<organism evidence="3 4">
    <name type="scientific">Tetranychus urticae</name>
    <name type="common">Two-spotted spider mite</name>
    <dbReference type="NCBI Taxonomy" id="32264"/>
    <lineage>
        <taxon>Eukaryota</taxon>
        <taxon>Metazoa</taxon>
        <taxon>Ecdysozoa</taxon>
        <taxon>Arthropoda</taxon>
        <taxon>Chelicerata</taxon>
        <taxon>Arachnida</taxon>
        <taxon>Acari</taxon>
        <taxon>Acariformes</taxon>
        <taxon>Trombidiformes</taxon>
        <taxon>Prostigmata</taxon>
        <taxon>Eleutherengona</taxon>
        <taxon>Raphignathae</taxon>
        <taxon>Tetranychoidea</taxon>
        <taxon>Tetranychidae</taxon>
        <taxon>Tetranychus</taxon>
    </lineage>
</organism>
<dbReference type="PANTHER" id="PTHR44177:SF1">
    <property type="entry name" value="TETRATRICOPEPTIDE REPEAT PROTEIN 8"/>
    <property type="match status" value="1"/>
</dbReference>
<feature type="region of interest" description="Disordered" evidence="2">
    <location>
        <begin position="127"/>
        <end position="179"/>
    </location>
</feature>
<dbReference type="InterPro" id="IPR028796">
    <property type="entry name" value="BBS8"/>
</dbReference>
<dbReference type="Gene3D" id="1.25.40.10">
    <property type="entry name" value="Tetratricopeptide repeat domain"/>
    <property type="match status" value="1"/>
</dbReference>
<keyword evidence="1" id="KW-0802">TPR repeat</keyword>
<evidence type="ECO:0000256" key="1">
    <source>
        <dbReference type="PROSITE-ProRule" id="PRU00339"/>
    </source>
</evidence>
<dbReference type="Pfam" id="PF13181">
    <property type="entry name" value="TPR_8"/>
    <property type="match status" value="1"/>
</dbReference>
<evidence type="ECO:0000313" key="3">
    <source>
        <dbReference type="EnsemblMetazoa" id="tetur16g00080.1"/>
    </source>
</evidence>
<evidence type="ECO:0000256" key="2">
    <source>
        <dbReference type="SAM" id="MobiDB-lite"/>
    </source>
</evidence>
<dbReference type="EMBL" id="CAEY01000271">
    <property type="status" value="NOT_ANNOTATED_CDS"/>
    <property type="molecule type" value="Genomic_DNA"/>
</dbReference>
<feature type="compositionally biased region" description="Polar residues" evidence="2">
    <location>
        <begin position="151"/>
        <end position="179"/>
    </location>
</feature>
<dbReference type="EnsemblMetazoa" id="tetur16g00080.1">
    <property type="protein sequence ID" value="tetur16g00080.1"/>
    <property type="gene ID" value="tetur16g00080"/>
</dbReference>
<dbReference type="GO" id="GO:0036064">
    <property type="term" value="C:ciliary basal body"/>
    <property type="evidence" value="ECO:0007669"/>
    <property type="project" value="TreeGrafter"/>
</dbReference>
<dbReference type="SUPFAM" id="SSF48452">
    <property type="entry name" value="TPR-like"/>
    <property type="match status" value="1"/>
</dbReference>
<dbReference type="Pfam" id="PF13432">
    <property type="entry name" value="TPR_16"/>
    <property type="match status" value="1"/>
</dbReference>
<dbReference type="GO" id="GO:0034464">
    <property type="term" value="C:BBSome"/>
    <property type="evidence" value="ECO:0007669"/>
    <property type="project" value="InterPro"/>
</dbReference>
<name>T1KN87_TETUR</name>
<dbReference type="InterPro" id="IPR011990">
    <property type="entry name" value="TPR-like_helical_dom_sf"/>
</dbReference>
<dbReference type="CDD" id="cd21341">
    <property type="entry name" value="TTC8_N"/>
    <property type="match status" value="1"/>
</dbReference>
<dbReference type="AlphaFoldDB" id="T1KN87"/>
<proteinExistence type="predicted"/>
<dbReference type="PANTHER" id="PTHR44177">
    <property type="entry name" value="TETRATRICOPEPTIDE REPEAT PROTEIN 8"/>
    <property type="match status" value="1"/>
</dbReference>
<reference evidence="3" key="2">
    <citation type="submission" date="2015-06" db="UniProtKB">
        <authorList>
            <consortium name="EnsemblMetazoa"/>
        </authorList>
    </citation>
    <scope>IDENTIFICATION</scope>
</reference>
<protein>
    <submittedName>
        <fullName evidence="3">Uncharacterized protein</fullName>
    </submittedName>
</protein>
<sequence length="557" mass="62623">MEVLKNCSKIESCEKKNRSYFDAGNAITIKSPESIMCAFIYNLNYGFGLSVKMDPLYLALSLHRRRKFDECIKICTQELEKTPLDQAFWLLKMRSLTSQVFVDDVEADEEGIAELLMDDNAISSVPRPGTSLRVPPITQSGRPITGMLRPGTQSSASKIGSMENTLKTPRTSRTARPMTSASGRFVRLGTASMLSGSSGSYDDGPFINLARLNIAKYATLPVLSKSLFEYILYKEGDVRHALDLAAQGSQHSTFNDWYWKLGLGKCYYKMGLLRDAETQFRSASKHNESTVDVYLWLGKVYLRLDQPLAALNIYKTGLTKFPSETFLLAYCARVHEALSQLEESVTIYKEILSYEATNVEAIACIAMHHFYCDQPEIGLRYYRHLLQMGTKNAQIYNNLGLCCYYSQQFDMAITCFEKALNAAQEDDLVADIWYNIGMIAIGSGDKQLASQAFRLALVADNTHPEAYNNLGVLEMTKTNPTTHNLHQAKAFFQASATASETNGCPIYEPHYNLSLIGEKTGHYDLSYQSVKKALSIYPNFYAAKAIYERIKKEYENV</sequence>